<gene>
    <name evidence="1" type="ORF">JHL16_03565</name>
</gene>
<name>A0ACC5QYY7_9HYPH</name>
<evidence type="ECO:0000313" key="2">
    <source>
        <dbReference type="Proteomes" id="UP000616151"/>
    </source>
</evidence>
<protein>
    <submittedName>
        <fullName evidence="1">Phosphotransferase</fullName>
    </submittedName>
</protein>
<keyword evidence="2" id="KW-1185">Reference proteome</keyword>
<evidence type="ECO:0000313" key="1">
    <source>
        <dbReference type="EMBL" id="MBK1865416.1"/>
    </source>
</evidence>
<dbReference type="Proteomes" id="UP000616151">
    <property type="component" value="Unassembled WGS sequence"/>
</dbReference>
<sequence>MAAGKSTVAQLLAERLPKSVHLRGDLFRRMIVNGAAEMGPVLSEAAKAQLALRHRLACDAARAYIEAGFAVVYQDILIGVSLKDVAERLADLDPMIVVLNPKADVLAKRDAARHKTGYSVDFPPEVLAGALERETPRLGLWLDTSQMTAEEVVDRILRA</sequence>
<reference evidence="1" key="1">
    <citation type="submission" date="2021-01" db="EMBL/GenBank/DDBJ databases">
        <authorList>
            <person name="Sun Q."/>
        </authorList>
    </citation>
    <scope>NUCLEOTIDE SEQUENCE</scope>
    <source>
        <strain evidence="1">YIM B02566</strain>
    </source>
</reference>
<accession>A0ACC5QYY7</accession>
<comment type="caution">
    <text evidence="1">The sequence shown here is derived from an EMBL/GenBank/DDBJ whole genome shotgun (WGS) entry which is preliminary data.</text>
</comment>
<organism evidence="1 2">
    <name type="scientific">Taklimakanibacter albus</name>
    <dbReference type="NCBI Taxonomy" id="2800327"/>
    <lineage>
        <taxon>Bacteria</taxon>
        <taxon>Pseudomonadati</taxon>
        <taxon>Pseudomonadota</taxon>
        <taxon>Alphaproteobacteria</taxon>
        <taxon>Hyphomicrobiales</taxon>
        <taxon>Aestuariivirgaceae</taxon>
        <taxon>Taklimakanibacter</taxon>
    </lineage>
</organism>
<proteinExistence type="predicted"/>
<dbReference type="EMBL" id="JAENHL010000004">
    <property type="protein sequence ID" value="MBK1865416.1"/>
    <property type="molecule type" value="Genomic_DNA"/>
</dbReference>